<proteinExistence type="predicted"/>
<keyword evidence="9" id="KW-1185">Reference proteome</keyword>
<dbReference type="InterPro" id="IPR012291">
    <property type="entry name" value="CBM2_carb-bd_dom_sf"/>
</dbReference>
<dbReference type="GO" id="GO:0030247">
    <property type="term" value="F:polysaccharide binding"/>
    <property type="evidence" value="ECO:0007669"/>
    <property type="project" value="UniProtKB-UniRule"/>
</dbReference>
<evidence type="ECO:0000313" key="8">
    <source>
        <dbReference type="EMBL" id="PJE93971.1"/>
    </source>
</evidence>
<dbReference type="InterPro" id="IPR008965">
    <property type="entry name" value="CBM2/CBM3_carb-bd_dom_sf"/>
</dbReference>
<reference evidence="8 9" key="1">
    <citation type="submission" date="2017-11" db="EMBL/GenBank/DDBJ databases">
        <title>Streptomyces carmine sp. nov., a novel actinomycete isolated from Sophora alopecuroides in Xinjiang, China.</title>
        <authorList>
            <person name="Wang Y."/>
            <person name="Luo X."/>
            <person name="Wan C."/>
            <person name="Zhang L."/>
        </authorList>
    </citation>
    <scope>NUCLEOTIDE SEQUENCE [LARGE SCALE GENOMIC DNA]</scope>
    <source>
        <strain evidence="8 9">TRM SA0054</strain>
    </source>
</reference>
<dbReference type="EMBL" id="PGGW01000070">
    <property type="protein sequence ID" value="PJE93971.1"/>
    <property type="molecule type" value="Genomic_DNA"/>
</dbReference>
<keyword evidence="2 6" id="KW-0732">Signal</keyword>
<evidence type="ECO:0000256" key="6">
    <source>
        <dbReference type="SAM" id="SignalP"/>
    </source>
</evidence>
<dbReference type="SUPFAM" id="SSF53474">
    <property type="entry name" value="alpha/beta-Hydrolases"/>
    <property type="match status" value="1"/>
</dbReference>
<dbReference type="InterPro" id="IPR054579">
    <property type="entry name" value="GCE-like_dom"/>
</dbReference>
<dbReference type="PROSITE" id="PS51173">
    <property type="entry name" value="CBM2"/>
    <property type="match status" value="1"/>
</dbReference>
<evidence type="ECO:0000313" key="9">
    <source>
        <dbReference type="Proteomes" id="UP000230407"/>
    </source>
</evidence>
<feature type="domain" description="CBM2" evidence="7">
    <location>
        <begin position="476"/>
        <end position="579"/>
    </location>
</feature>
<evidence type="ECO:0000256" key="4">
    <source>
        <dbReference type="ARBA" id="ARBA00023326"/>
    </source>
</evidence>
<dbReference type="GO" id="GO:0000272">
    <property type="term" value="P:polysaccharide catabolic process"/>
    <property type="evidence" value="ECO:0007669"/>
    <property type="project" value="UniProtKB-KW"/>
</dbReference>
<evidence type="ECO:0000256" key="2">
    <source>
        <dbReference type="ARBA" id="ARBA00022729"/>
    </source>
</evidence>
<dbReference type="RefSeq" id="WP_100205331.1">
    <property type="nucleotide sequence ID" value="NZ_PGGW01000070.1"/>
</dbReference>
<dbReference type="Gene3D" id="2.60.40.290">
    <property type="match status" value="1"/>
</dbReference>
<keyword evidence="3" id="KW-0378">Hydrolase</keyword>
<gene>
    <name evidence="8" type="ORF">CUT44_30975</name>
</gene>
<dbReference type="Pfam" id="PF00553">
    <property type="entry name" value="CBM_2"/>
    <property type="match status" value="1"/>
</dbReference>
<sequence length="579" mass="59040">MRSHRHRPWTWAAAAFVAVASLTVTTLGGAQADTAESFQSAAVLADPPVEDEGADCRVGQGGSANTSMLPDPFTKMDGTRVATKEDWRCRRAEIRELAERTVYGDKPAKPDSVTGTVTSSRITVNVSHQGRTASFSASVQLPSGSGPHPAVIVYGGFGADTATIRNSGAAVISYDPFAVGQEGTGRNNKSGAFYSIYGAQSGTGLLGAWAWGVSRIIDVLEASGGSVLKADATGVTGCSRYGKGAFVAGAFDQRIALTMPIESGSGGVGAFRSIARESGAQPLSSAYGEQPWLGDAFGSYTGNPNSLPVDTHEVVGMIAPRGLLIMDNPHVEWLGAQSGAVAALGGAEVYKALGAQQNISYWSDVSDGTHCANRSEWRGPIQQSIQKFLLNTGSAPGVFRISAKKSASLSQWRNWQTPTLTDGGGTGGTTAGTDGGTTAGTDGGTTAGNNGGGDNGGTTAGTNGGTNGGTTAGNNGGTGNATCTATLEESQRWGDRFNVQATVRAGSTSISNWTVNVQLNGGQSIQNSWSASFSTSGSNMTVRPSGNGTLAAGASTGFGFTVMANGNWNLPRVVGCTAS</sequence>
<feature type="signal peptide" evidence="6">
    <location>
        <begin position="1"/>
        <end position="32"/>
    </location>
</feature>
<comment type="caution">
    <text evidence="8">The sequence shown here is derived from an EMBL/GenBank/DDBJ whole genome shotgun (WGS) entry which is preliminary data.</text>
</comment>
<evidence type="ECO:0000256" key="1">
    <source>
        <dbReference type="ARBA" id="ARBA00022487"/>
    </source>
</evidence>
<feature type="region of interest" description="Disordered" evidence="5">
    <location>
        <begin position="413"/>
        <end position="482"/>
    </location>
</feature>
<accession>A0A2M8LPT6</accession>
<dbReference type="SUPFAM" id="SSF49384">
    <property type="entry name" value="Carbohydrate-binding domain"/>
    <property type="match status" value="1"/>
</dbReference>
<feature type="compositionally biased region" description="Gly residues" evidence="5">
    <location>
        <begin position="422"/>
        <end position="479"/>
    </location>
</feature>
<dbReference type="GO" id="GO:0052689">
    <property type="term" value="F:carboxylic ester hydrolase activity"/>
    <property type="evidence" value="ECO:0007669"/>
    <property type="project" value="UniProtKB-KW"/>
</dbReference>
<evidence type="ECO:0000259" key="7">
    <source>
        <dbReference type="PROSITE" id="PS51173"/>
    </source>
</evidence>
<feature type="chain" id="PRO_5014980357" evidence="6">
    <location>
        <begin position="33"/>
        <end position="579"/>
    </location>
</feature>
<evidence type="ECO:0000256" key="3">
    <source>
        <dbReference type="ARBA" id="ARBA00022801"/>
    </source>
</evidence>
<dbReference type="Proteomes" id="UP000230407">
    <property type="component" value="Unassembled WGS sequence"/>
</dbReference>
<name>A0A2M8LPT6_9ACTN</name>
<dbReference type="GO" id="GO:0004553">
    <property type="term" value="F:hydrolase activity, hydrolyzing O-glycosyl compounds"/>
    <property type="evidence" value="ECO:0007669"/>
    <property type="project" value="InterPro"/>
</dbReference>
<dbReference type="InterPro" id="IPR029058">
    <property type="entry name" value="AB_hydrolase_fold"/>
</dbReference>
<dbReference type="InterPro" id="IPR001919">
    <property type="entry name" value="CBD2"/>
</dbReference>
<keyword evidence="4" id="KW-0119">Carbohydrate metabolism</keyword>
<dbReference type="AlphaFoldDB" id="A0A2M8LPT6"/>
<organism evidence="8 9">
    <name type="scientific">Streptomyces carminius</name>
    <dbReference type="NCBI Taxonomy" id="2665496"/>
    <lineage>
        <taxon>Bacteria</taxon>
        <taxon>Bacillati</taxon>
        <taxon>Actinomycetota</taxon>
        <taxon>Actinomycetes</taxon>
        <taxon>Kitasatosporales</taxon>
        <taxon>Streptomycetaceae</taxon>
        <taxon>Streptomyces</taxon>
    </lineage>
</organism>
<dbReference type="Pfam" id="PF22244">
    <property type="entry name" value="GCE_fung"/>
    <property type="match status" value="1"/>
</dbReference>
<keyword evidence="4" id="KW-0624">Polysaccharide degradation</keyword>
<evidence type="ECO:0000256" key="5">
    <source>
        <dbReference type="SAM" id="MobiDB-lite"/>
    </source>
</evidence>
<protein>
    <submittedName>
        <fullName evidence="8">Cellulose-binding protein</fullName>
    </submittedName>
</protein>
<dbReference type="SMART" id="SM00637">
    <property type="entry name" value="CBD_II"/>
    <property type="match status" value="1"/>
</dbReference>
<dbReference type="Gene3D" id="3.40.50.1820">
    <property type="entry name" value="alpha/beta hydrolase"/>
    <property type="match status" value="1"/>
</dbReference>
<keyword evidence="1" id="KW-0719">Serine esterase</keyword>